<proteinExistence type="predicted"/>
<protein>
    <submittedName>
        <fullName evidence="1">Uncharacterized protein</fullName>
    </submittedName>
</protein>
<organism evidence="1 4">
    <name type="scientific">Alteromonas australica</name>
    <dbReference type="NCBI Taxonomy" id="589873"/>
    <lineage>
        <taxon>Bacteria</taxon>
        <taxon>Pseudomonadati</taxon>
        <taxon>Pseudomonadota</taxon>
        <taxon>Gammaproteobacteria</taxon>
        <taxon>Alteromonadales</taxon>
        <taxon>Alteromonadaceae</taxon>
        <taxon>Alteromonas/Salinimonas group</taxon>
        <taxon>Alteromonas</taxon>
    </lineage>
</organism>
<evidence type="ECO:0000313" key="3">
    <source>
        <dbReference type="EMBL" id="HBU49950.1"/>
    </source>
</evidence>
<accession>A0A075P081</accession>
<evidence type="ECO:0000313" key="4">
    <source>
        <dbReference type="Proteomes" id="UP000056090"/>
    </source>
</evidence>
<dbReference type="Proteomes" id="UP000263517">
    <property type="component" value="Unassembled WGS sequence"/>
</dbReference>
<dbReference type="Proteomes" id="UP000056090">
    <property type="component" value="Chromosome"/>
</dbReference>
<evidence type="ECO:0000313" key="5">
    <source>
        <dbReference type="Proteomes" id="UP000263517"/>
    </source>
</evidence>
<dbReference type="RefSeq" id="WP_044057325.1">
    <property type="nucleotide sequence ID" value="NZ_CAJXAX010000001.1"/>
</dbReference>
<evidence type="ECO:0000313" key="1">
    <source>
        <dbReference type="EMBL" id="AIF99213.1"/>
    </source>
</evidence>
<name>A0A075P081_9ALTE</name>
<evidence type="ECO:0000313" key="2">
    <source>
        <dbReference type="EMBL" id="HAW76404.1"/>
    </source>
</evidence>
<dbReference type="KEGG" id="aal:EP13_11240"/>
<dbReference type="EMBL" id="DONK01000028">
    <property type="protein sequence ID" value="HBU49950.1"/>
    <property type="molecule type" value="Genomic_DNA"/>
</dbReference>
<dbReference type="PATRIC" id="fig|589873.4.peg.2569"/>
<sequence>MVNLDSDRVTGVENIIQTDSPALFKLSFRQDIPLALTVQSKPVFGANITLHKNLLAHASYILSPADIVGWVDSNSLSYFEINNASDINHNKYDVPCLPSQFFTCERGVIKVTKPTRINLIAKNSDDILRYGLCFFAHIKTR</sequence>
<dbReference type="EMBL" id="CP008849">
    <property type="protein sequence ID" value="AIF99213.1"/>
    <property type="molecule type" value="Genomic_DNA"/>
</dbReference>
<gene>
    <name evidence="2" type="ORF">DCW74_11805</name>
    <name evidence="3" type="ORF">DEB45_01715</name>
    <name evidence="1" type="ORF">EP13_11240</name>
</gene>
<reference evidence="5 6" key="2">
    <citation type="journal article" date="2018" name="Nat. Biotechnol.">
        <title>A standardized bacterial taxonomy based on genome phylogeny substantially revises the tree of life.</title>
        <authorList>
            <person name="Parks D.H."/>
            <person name="Chuvochina M."/>
            <person name="Waite D.W."/>
            <person name="Rinke C."/>
            <person name="Skarshewski A."/>
            <person name="Chaumeil P.A."/>
            <person name="Hugenholtz P."/>
        </authorList>
    </citation>
    <scope>NUCLEOTIDE SEQUENCE [LARGE SCALE GENOMIC DNA]</scope>
    <source>
        <strain evidence="3">UBA11621</strain>
        <strain evidence="2">UBA11978</strain>
    </source>
</reference>
<keyword evidence="4" id="KW-1185">Reference proteome</keyword>
<dbReference type="AlphaFoldDB" id="A0A075P081"/>
<reference evidence="1 4" key="1">
    <citation type="submission" date="2014-06" db="EMBL/GenBank/DDBJ databases">
        <title>Genomes of Alteromonas australica, a world apart.</title>
        <authorList>
            <person name="Gonzaga A."/>
            <person name="Lopez-Perez M."/>
            <person name="Rodriguez-Valera F."/>
        </authorList>
    </citation>
    <scope>NUCLEOTIDE SEQUENCE [LARGE SCALE GENOMIC DNA]</scope>
    <source>
        <strain evidence="1 4">H 17</strain>
    </source>
</reference>
<dbReference type="EMBL" id="DNAN01000422">
    <property type="protein sequence ID" value="HAW76404.1"/>
    <property type="molecule type" value="Genomic_DNA"/>
</dbReference>
<evidence type="ECO:0000313" key="6">
    <source>
        <dbReference type="Proteomes" id="UP000264779"/>
    </source>
</evidence>
<dbReference type="OrthoDB" id="9782876at2"/>
<dbReference type="KEGG" id="aaus:EP12_11925"/>
<dbReference type="Proteomes" id="UP000264779">
    <property type="component" value="Unassembled WGS sequence"/>
</dbReference>
<dbReference type="GeneID" id="78255480"/>